<organism evidence="2 3">
    <name type="scientific">Gottfriedia solisilvae</name>
    <dbReference type="NCBI Taxonomy" id="1516104"/>
    <lineage>
        <taxon>Bacteria</taxon>
        <taxon>Bacillati</taxon>
        <taxon>Bacillota</taxon>
        <taxon>Bacilli</taxon>
        <taxon>Bacillales</taxon>
        <taxon>Bacillaceae</taxon>
        <taxon>Gottfriedia</taxon>
    </lineage>
</organism>
<dbReference type="Proteomes" id="UP000626244">
    <property type="component" value="Unassembled WGS sequence"/>
</dbReference>
<dbReference type="InterPro" id="IPR029063">
    <property type="entry name" value="SAM-dependent_MTases_sf"/>
</dbReference>
<sequence length="207" mass="23563">MDNWWNGLIYKLWSPVYDKFFNTGLFLKARKEIFQEKQFAKNQKILFVGVGTGADLELINHNGLEIIAIDHSDDMLKKARDKFKNSSIQFIKMDAQAMDFSNSCFDVVIGSLVLSVVPDADKCLKEMLRVLKPNGEVIIFDKFTPKDKGLSLLKKSIRPIIKLLGTDIGINFEKLCEKNKDALSVKEDNPVMLNGMYRKIILSKINA</sequence>
<keyword evidence="2" id="KW-0808">Transferase</keyword>
<comment type="caution">
    <text evidence="2">The sequence shown here is derived from an EMBL/GenBank/DDBJ whole genome shotgun (WGS) entry which is preliminary data.</text>
</comment>
<dbReference type="GO" id="GO:0032259">
    <property type="term" value="P:methylation"/>
    <property type="evidence" value="ECO:0007669"/>
    <property type="project" value="UniProtKB-KW"/>
</dbReference>
<gene>
    <name evidence="2" type="primary">PmtA</name>
    <name evidence="2" type="ORF">GCM10007380_20150</name>
</gene>
<evidence type="ECO:0000313" key="2">
    <source>
        <dbReference type="EMBL" id="GGI13885.1"/>
    </source>
</evidence>
<accession>A0A8J3AHE6</accession>
<dbReference type="InterPro" id="IPR013216">
    <property type="entry name" value="Methyltransf_11"/>
</dbReference>
<keyword evidence="2" id="KW-0489">Methyltransferase</keyword>
<reference evidence="3" key="1">
    <citation type="journal article" date="2019" name="Int. J. Syst. Evol. Microbiol.">
        <title>The Global Catalogue of Microorganisms (GCM) 10K type strain sequencing project: providing services to taxonomists for standard genome sequencing and annotation.</title>
        <authorList>
            <consortium name="The Broad Institute Genomics Platform"/>
            <consortium name="The Broad Institute Genome Sequencing Center for Infectious Disease"/>
            <person name="Wu L."/>
            <person name="Ma J."/>
        </authorList>
    </citation>
    <scope>NUCLEOTIDE SEQUENCE [LARGE SCALE GENOMIC DNA]</scope>
    <source>
        <strain evidence="3">CGMCC 1.14993</strain>
    </source>
</reference>
<name>A0A8J3AHE6_9BACI</name>
<protein>
    <submittedName>
        <fullName evidence="2">SAM-dependent methyltransferase</fullName>
    </submittedName>
</protein>
<dbReference type="SUPFAM" id="SSF53335">
    <property type="entry name" value="S-adenosyl-L-methionine-dependent methyltransferases"/>
    <property type="match status" value="1"/>
</dbReference>
<dbReference type="PANTHER" id="PTHR45036:SF1">
    <property type="entry name" value="METHYLTRANSFERASE LIKE 7A"/>
    <property type="match status" value="1"/>
</dbReference>
<dbReference type="Pfam" id="PF08241">
    <property type="entry name" value="Methyltransf_11"/>
    <property type="match status" value="1"/>
</dbReference>
<feature type="domain" description="Methyltransferase type 11" evidence="1">
    <location>
        <begin position="48"/>
        <end position="139"/>
    </location>
</feature>
<keyword evidence="3" id="KW-1185">Reference proteome</keyword>
<evidence type="ECO:0000259" key="1">
    <source>
        <dbReference type="Pfam" id="PF08241"/>
    </source>
</evidence>
<evidence type="ECO:0000313" key="3">
    <source>
        <dbReference type="Proteomes" id="UP000626244"/>
    </source>
</evidence>
<dbReference type="PANTHER" id="PTHR45036">
    <property type="entry name" value="METHYLTRANSFERASE LIKE 7B"/>
    <property type="match status" value="1"/>
</dbReference>
<dbReference type="InterPro" id="IPR052356">
    <property type="entry name" value="Thiol_S-MT"/>
</dbReference>
<proteinExistence type="predicted"/>
<dbReference type="OrthoDB" id="323463at2"/>
<dbReference type="GO" id="GO:0008757">
    <property type="term" value="F:S-adenosylmethionine-dependent methyltransferase activity"/>
    <property type="evidence" value="ECO:0007669"/>
    <property type="project" value="InterPro"/>
</dbReference>
<dbReference type="EMBL" id="BMHB01000001">
    <property type="protein sequence ID" value="GGI13885.1"/>
    <property type="molecule type" value="Genomic_DNA"/>
</dbReference>
<dbReference type="CDD" id="cd02440">
    <property type="entry name" value="AdoMet_MTases"/>
    <property type="match status" value="1"/>
</dbReference>
<dbReference type="RefSeq" id="WP_087998382.1">
    <property type="nucleotide sequence ID" value="NZ_BMHB01000001.1"/>
</dbReference>
<dbReference type="Gene3D" id="3.40.50.150">
    <property type="entry name" value="Vaccinia Virus protein VP39"/>
    <property type="match status" value="1"/>
</dbReference>
<dbReference type="AlphaFoldDB" id="A0A8J3AHE6"/>